<evidence type="ECO:0000313" key="3">
    <source>
        <dbReference type="Proteomes" id="UP000437736"/>
    </source>
</evidence>
<dbReference type="Gene3D" id="3.30.70.270">
    <property type="match status" value="1"/>
</dbReference>
<keyword evidence="3" id="KW-1185">Reference proteome</keyword>
<reference evidence="2 3" key="1">
    <citation type="submission" date="2019-11" db="EMBL/GenBank/DDBJ databases">
        <title>Acidiferrimicrobium australis gen. nov., sp. nov., an acidophilic and obligately heterotrophic, member of the Actinobacteria that catalyses dissimilatory oxido- reduction of iron isolated from metal-rich acidic water in Chile.</title>
        <authorList>
            <person name="Gonzalez D."/>
            <person name="Huber K."/>
            <person name="Hedrich S."/>
            <person name="Rojas-Villalobos C."/>
            <person name="Quatrini R."/>
            <person name="Dinamarca M.A."/>
            <person name="Schwarz A."/>
            <person name="Canales C."/>
            <person name="Nancucheo I."/>
        </authorList>
    </citation>
    <scope>NUCLEOTIDE SEQUENCE [LARGE SCALE GENOMIC DNA]</scope>
    <source>
        <strain evidence="2 3">USS-CCA1</strain>
    </source>
</reference>
<dbReference type="SUPFAM" id="SSF55073">
    <property type="entry name" value="Nucleotide cyclase"/>
    <property type="match status" value="1"/>
</dbReference>
<dbReference type="EMBL" id="WJHE01001544">
    <property type="protein sequence ID" value="MST35239.1"/>
    <property type="molecule type" value="Genomic_DNA"/>
</dbReference>
<feature type="domain" description="GGDEF" evidence="1">
    <location>
        <begin position="54"/>
        <end position="99"/>
    </location>
</feature>
<sequence length="99" mass="10590">APLLAATGVALRTAARSLRRRHDATHDPLTGLANRRLFDQELAAALRSGAPEDDHVALVLVDLDGFKGINDSYGHEHGDRVLVEVAARMAAVCRPSDVV</sequence>
<gene>
    <name evidence="2" type="ORF">GHK86_21220</name>
</gene>
<dbReference type="InterPro" id="IPR000160">
    <property type="entry name" value="GGDEF_dom"/>
</dbReference>
<dbReference type="Proteomes" id="UP000437736">
    <property type="component" value="Unassembled WGS sequence"/>
</dbReference>
<evidence type="ECO:0000313" key="2">
    <source>
        <dbReference type="EMBL" id="MST35239.1"/>
    </source>
</evidence>
<proteinExistence type="predicted"/>
<dbReference type="InterPro" id="IPR043128">
    <property type="entry name" value="Rev_trsase/Diguanyl_cyclase"/>
</dbReference>
<feature type="non-terminal residue" evidence="2">
    <location>
        <position position="99"/>
    </location>
</feature>
<dbReference type="Pfam" id="PF00990">
    <property type="entry name" value="GGDEF"/>
    <property type="match status" value="1"/>
</dbReference>
<dbReference type="PROSITE" id="PS50887">
    <property type="entry name" value="GGDEF"/>
    <property type="match status" value="1"/>
</dbReference>
<accession>A0ABW9QZY5</accession>
<dbReference type="PANTHER" id="PTHR46663">
    <property type="entry name" value="DIGUANYLATE CYCLASE DGCT-RELATED"/>
    <property type="match status" value="1"/>
</dbReference>
<evidence type="ECO:0000259" key="1">
    <source>
        <dbReference type="PROSITE" id="PS50887"/>
    </source>
</evidence>
<dbReference type="NCBIfam" id="TIGR00254">
    <property type="entry name" value="GGDEF"/>
    <property type="match status" value="1"/>
</dbReference>
<feature type="non-terminal residue" evidence="2">
    <location>
        <position position="1"/>
    </location>
</feature>
<name>A0ABW9QZY5_9ACTN</name>
<dbReference type="InterPro" id="IPR052163">
    <property type="entry name" value="DGC-Regulatory_Protein"/>
</dbReference>
<dbReference type="SMART" id="SM00267">
    <property type="entry name" value="GGDEF"/>
    <property type="match status" value="1"/>
</dbReference>
<comment type="caution">
    <text evidence="2">The sequence shown here is derived from an EMBL/GenBank/DDBJ whole genome shotgun (WGS) entry which is preliminary data.</text>
</comment>
<dbReference type="PANTHER" id="PTHR46663:SF2">
    <property type="entry name" value="GGDEF DOMAIN-CONTAINING PROTEIN"/>
    <property type="match status" value="1"/>
</dbReference>
<dbReference type="InterPro" id="IPR029787">
    <property type="entry name" value="Nucleotide_cyclase"/>
</dbReference>
<organism evidence="2 3">
    <name type="scientific">Acidiferrimicrobium australe</name>
    <dbReference type="NCBI Taxonomy" id="2664430"/>
    <lineage>
        <taxon>Bacteria</taxon>
        <taxon>Bacillati</taxon>
        <taxon>Actinomycetota</taxon>
        <taxon>Acidimicrobiia</taxon>
        <taxon>Acidimicrobiales</taxon>
        <taxon>Acidimicrobiaceae</taxon>
        <taxon>Acidiferrimicrobium</taxon>
    </lineage>
</organism>
<protein>
    <submittedName>
        <fullName evidence="2">Diguanylate cyclase</fullName>
    </submittedName>
</protein>
<dbReference type="CDD" id="cd01949">
    <property type="entry name" value="GGDEF"/>
    <property type="match status" value="1"/>
</dbReference>